<dbReference type="EMBL" id="ML732805">
    <property type="protein sequence ID" value="KAB8272499.1"/>
    <property type="molecule type" value="Genomic_DNA"/>
</dbReference>
<name>A0A5N6J2P0_9EURO</name>
<dbReference type="Proteomes" id="UP000326289">
    <property type="component" value="Unassembled WGS sequence"/>
</dbReference>
<keyword evidence="2" id="KW-1185">Reference proteome</keyword>
<evidence type="ECO:0000313" key="1">
    <source>
        <dbReference type="EMBL" id="KAB8272499.1"/>
    </source>
</evidence>
<sequence>MGLRSGPNAQVPTPRANTIIAFGDRTLVIGQDMAVMTASGREDDPMMLSMIELFSNLVRSAMRPQLGGDLGQAWAWADVGREEA</sequence>
<evidence type="ECO:0000313" key="2">
    <source>
        <dbReference type="Proteomes" id="UP000326289"/>
    </source>
</evidence>
<gene>
    <name evidence="1" type="ORF">BDV30DRAFT_129088</name>
</gene>
<reference evidence="1 2" key="1">
    <citation type="submission" date="2019-04" db="EMBL/GenBank/DDBJ databases">
        <title>Fungal friends and foes A comparative genomics study of 23 Aspergillus species from section Flavi.</title>
        <authorList>
            <consortium name="DOE Joint Genome Institute"/>
            <person name="Kjaerbolling I."/>
            <person name="Vesth T.C."/>
            <person name="Frisvad J.C."/>
            <person name="Nybo J.L."/>
            <person name="Theobald S."/>
            <person name="Kildgaard S."/>
            <person name="Petersen T.I."/>
            <person name="Kuo A."/>
            <person name="Sato A."/>
            <person name="Lyhne E.K."/>
            <person name="Kogle M.E."/>
            <person name="Wiebenga A."/>
            <person name="Kun R.S."/>
            <person name="Lubbers R.J."/>
            <person name="Makela M.R."/>
            <person name="Barry K."/>
            <person name="Chovatia M."/>
            <person name="Clum A."/>
            <person name="Daum C."/>
            <person name="Haridas S."/>
            <person name="He G."/>
            <person name="LaButti K."/>
            <person name="Lipzen A."/>
            <person name="Mondo S."/>
            <person name="Pangilinan J."/>
            <person name="Riley R."/>
            <person name="Salamov A."/>
            <person name="Simmons B.A."/>
            <person name="Magnuson J.K."/>
            <person name="Henrissat B."/>
            <person name="Mortensen U.H."/>
            <person name="Larsen T.O."/>
            <person name="De vries R.P."/>
            <person name="Grigoriev I.V."/>
            <person name="Machida M."/>
            <person name="Baker S.E."/>
            <person name="Andersen M.R."/>
        </authorList>
    </citation>
    <scope>NUCLEOTIDE SEQUENCE [LARGE SCALE GENOMIC DNA]</scope>
    <source>
        <strain evidence="1 2">CBS 117635</strain>
    </source>
</reference>
<protein>
    <submittedName>
        <fullName evidence="1">Uncharacterized protein</fullName>
    </submittedName>
</protein>
<proteinExistence type="predicted"/>
<accession>A0A5N6J2P0</accession>
<dbReference type="AlphaFoldDB" id="A0A5N6J2P0"/>
<organism evidence="1 2">
    <name type="scientific">Aspergillus minisclerotigenes</name>
    <dbReference type="NCBI Taxonomy" id="656917"/>
    <lineage>
        <taxon>Eukaryota</taxon>
        <taxon>Fungi</taxon>
        <taxon>Dikarya</taxon>
        <taxon>Ascomycota</taxon>
        <taxon>Pezizomycotina</taxon>
        <taxon>Eurotiomycetes</taxon>
        <taxon>Eurotiomycetidae</taxon>
        <taxon>Eurotiales</taxon>
        <taxon>Aspergillaceae</taxon>
        <taxon>Aspergillus</taxon>
        <taxon>Aspergillus subgen. Circumdati</taxon>
    </lineage>
</organism>